<gene>
    <name evidence="1" type="ORF">DFI_18350</name>
</gene>
<reference evidence="1 2" key="1">
    <citation type="submission" date="2017-05" db="EMBL/GenBank/DDBJ databases">
        <title>The complete genome sequence of Deinococcus ficus isolated from the rhizosphere of the Ficus religiosa L. in Taiwan.</title>
        <authorList>
            <person name="Wu K.-M."/>
            <person name="Liao T.-L."/>
            <person name="Liu Y.-M."/>
            <person name="Young C.-C."/>
            <person name="Tsai S.-F."/>
        </authorList>
    </citation>
    <scope>NUCLEOTIDE SEQUENCE [LARGE SCALE GENOMIC DNA]</scope>
    <source>
        <strain evidence="1 2">CC-FR2-10</strain>
        <plasmid evidence="2">pdfi3</plasmid>
    </source>
</reference>
<geneLocation type="plasmid" evidence="2">
    <name>pdfi3</name>
</geneLocation>
<keyword evidence="2" id="KW-1185">Reference proteome</keyword>
<sequence length="90" mass="10477">MSQHTFSRPGHHVSTGWSRRQRNFFLIIRRGDQAVYDHRLDPEATRGGLSLEQIQERLDEHRIVAPPGLLNALQDDLLHNRGGHEECWDQ</sequence>
<dbReference type="AlphaFoldDB" id="A0A221T2N5"/>
<name>A0A221T2N5_9DEIO</name>
<dbReference type="KEGG" id="dfc:DFI_18350"/>
<protein>
    <submittedName>
        <fullName evidence="1">Uncharacterized protein</fullName>
    </submittedName>
</protein>
<organism evidence="1 2">
    <name type="scientific">Deinococcus ficus</name>
    <dbReference type="NCBI Taxonomy" id="317577"/>
    <lineage>
        <taxon>Bacteria</taxon>
        <taxon>Thermotogati</taxon>
        <taxon>Deinococcota</taxon>
        <taxon>Deinococci</taxon>
        <taxon>Deinococcales</taxon>
        <taxon>Deinococcaceae</taxon>
        <taxon>Deinococcus</taxon>
    </lineage>
</organism>
<proteinExistence type="predicted"/>
<dbReference type="Proteomes" id="UP000259030">
    <property type="component" value="Plasmid pDFI3"/>
</dbReference>
<accession>A0A221T2N5</accession>
<keyword evidence="1" id="KW-0614">Plasmid</keyword>
<evidence type="ECO:0000313" key="2">
    <source>
        <dbReference type="Proteomes" id="UP000259030"/>
    </source>
</evidence>
<dbReference type="EMBL" id="CP021084">
    <property type="protein sequence ID" value="ASN83162.1"/>
    <property type="molecule type" value="Genomic_DNA"/>
</dbReference>
<evidence type="ECO:0000313" key="1">
    <source>
        <dbReference type="EMBL" id="ASN83162.1"/>
    </source>
</evidence>
<dbReference type="RefSeq" id="WP_027464369.1">
    <property type="nucleotide sequence ID" value="NZ_CP021084.1"/>
</dbReference>